<feature type="compositionally biased region" description="Polar residues" evidence="1">
    <location>
        <begin position="35"/>
        <end position="48"/>
    </location>
</feature>
<dbReference type="EMBL" id="REGN01000798">
    <property type="protein sequence ID" value="RNA38948.1"/>
    <property type="molecule type" value="Genomic_DNA"/>
</dbReference>
<dbReference type="AlphaFoldDB" id="A0A3M7STR4"/>
<evidence type="ECO:0000313" key="3">
    <source>
        <dbReference type="Proteomes" id="UP000276133"/>
    </source>
</evidence>
<organism evidence="2 3">
    <name type="scientific">Brachionus plicatilis</name>
    <name type="common">Marine rotifer</name>
    <name type="synonym">Brachionus muelleri</name>
    <dbReference type="NCBI Taxonomy" id="10195"/>
    <lineage>
        <taxon>Eukaryota</taxon>
        <taxon>Metazoa</taxon>
        <taxon>Spiralia</taxon>
        <taxon>Gnathifera</taxon>
        <taxon>Rotifera</taxon>
        <taxon>Eurotatoria</taxon>
        <taxon>Monogononta</taxon>
        <taxon>Pseudotrocha</taxon>
        <taxon>Ploima</taxon>
        <taxon>Brachionidae</taxon>
        <taxon>Brachionus</taxon>
    </lineage>
</organism>
<dbReference type="Proteomes" id="UP000276133">
    <property type="component" value="Unassembled WGS sequence"/>
</dbReference>
<name>A0A3M7STR4_BRAPC</name>
<comment type="caution">
    <text evidence="2">The sequence shown here is derived from an EMBL/GenBank/DDBJ whole genome shotgun (WGS) entry which is preliminary data.</text>
</comment>
<keyword evidence="3" id="KW-1185">Reference proteome</keyword>
<sequence>MTDQVLPSSPKYDSSTESSSSCSSPTRNLNDDSGTKLNFEGTKQTARKSTNTMIRKFLEMEKNQTNSICQKIKSKKTKQTARKHTSPYFYLKLKNSFKHEIVTEIDEFYEYQSNEPVISKQTARKKASNIYKY</sequence>
<feature type="region of interest" description="Disordered" evidence="1">
    <location>
        <begin position="1"/>
        <end position="48"/>
    </location>
</feature>
<accession>A0A3M7STR4</accession>
<reference evidence="2 3" key="1">
    <citation type="journal article" date="2018" name="Sci. Rep.">
        <title>Genomic signatures of local adaptation to the degree of environmental predictability in rotifers.</title>
        <authorList>
            <person name="Franch-Gras L."/>
            <person name="Hahn C."/>
            <person name="Garcia-Roger E.M."/>
            <person name="Carmona M.J."/>
            <person name="Serra M."/>
            <person name="Gomez A."/>
        </authorList>
    </citation>
    <scope>NUCLEOTIDE SEQUENCE [LARGE SCALE GENOMIC DNA]</scope>
    <source>
        <strain evidence="2">HYR1</strain>
    </source>
</reference>
<evidence type="ECO:0000256" key="1">
    <source>
        <dbReference type="SAM" id="MobiDB-lite"/>
    </source>
</evidence>
<feature type="compositionally biased region" description="Low complexity" evidence="1">
    <location>
        <begin position="7"/>
        <end position="25"/>
    </location>
</feature>
<gene>
    <name evidence="2" type="ORF">BpHYR1_041625</name>
</gene>
<protein>
    <submittedName>
        <fullName evidence="2">Uncharacterized protein</fullName>
    </submittedName>
</protein>
<evidence type="ECO:0000313" key="2">
    <source>
        <dbReference type="EMBL" id="RNA38948.1"/>
    </source>
</evidence>
<proteinExistence type="predicted"/>